<dbReference type="InterPro" id="IPR041682">
    <property type="entry name" value="AAA_14"/>
</dbReference>
<sequence length="398" mass="46240">MEKLTELFRKKISSTSLDFVRSLESQINWDARLICIRGARGTGKTTLMLQHIKKTFGNNLSKVIYVSLDNLYFADNSLVDFADSFAKRGGTHIFFDEVHKYPDWSKALKNIYDDYPELHIAFTGSSLLEILNARSDLSRRALVYNIQGLSFREYLNLLAKTDFPVLTLEEIIENHESISADVVSKIRPFEYFEDYLKFGYYPYFLEGKDDYYDRLNETVNMILEVELPLLRKLDVSYIARIKKLLTVIGKSAPFIPNTTELASKIQIARQTLLQYFQYLEESRLIFQVFKESRGLGTLEKPDKIFLENTNLMFLLGKAETNTGNVRETFAFNQLSKNHEVLFSEQSDFLVDKKITFEVGGKNKKRKQIKEIPDSFILADDIEFGTDRRIPLWLLGFLY</sequence>
<dbReference type="AlphaFoldDB" id="A0A840SKS7"/>
<evidence type="ECO:0000313" key="2">
    <source>
        <dbReference type="EMBL" id="MBB5219962.1"/>
    </source>
</evidence>
<dbReference type="PANTHER" id="PTHR42990:SF1">
    <property type="entry name" value="AAA+ ATPASE DOMAIN-CONTAINING PROTEIN"/>
    <property type="match status" value="1"/>
</dbReference>
<name>A0A840SKS7_9SPIR</name>
<accession>A0A840SKS7</accession>
<reference evidence="2 3" key="1">
    <citation type="submission" date="2020-08" db="EMBL/GenBank/DDBJ databases">
        <title>Genomic Encyclopedia of Type Strains, Phase IV (KMG-IV): sequencing the most valuable type-strain genomes for metagenomic binning, comparative biology and taxonomic classification.</title>
        <authorList>
            <person name="Goeker M."/>
        </authorList>
    </citation>
    <scope>NUCLEOTIDE SEQUENCE [LARGE SCALE GENOMIC DNA]</scope>
    <source>
        <strain evidence="2 3">DSM 103679</strain>
    </source>
</reference>
<dbReference type="RefSeq" id="WP_184653555.1">
    <property type="nucleotide sequence ID" value="NZ_JACHFR010000004.1"/>
</dbReference>
<dbReference type="InterPro" id="IPR027417">
    <property type="entry name" value="P-loop_NTPase"/>
</dbReference>
<dbReference type="Pfam" id="PF13173">
    <property type="entry name" value="AAA_14"/>
    <property type="match status" value="1"/>
</dbReference>
<proteinExistence type="predicted"/>
<organism evidence="2 3">
    <name type="scientific">Treponema rectale</name>
    <dbReference type="NCBI Taxonomy" id="744512"/>
    <lineage>
        <taxon>Bacteria</taxon>
        <taxon>Pseudomonadati</taxon>
        <taxon>Spirochaetota</taxon>
        <taxon>Spirochaetia</taxon>
        <taxon>Spirochaetales</taxon>
        <taxon>Treponemataceae</taxon>
        <taxon>Treponema</taxon>
    </lineage>
</organism>
<dbReference type="PANTHER" id="PTHR42990">
    <property type="entry name" value="ATPASE"/>
    <property type="match status" value="1"/>
</dbReference>
<protein>
    <recommendedName>
        <fullName evidence="1">AAA domain-containing protein</fullName>
    </recommendedName>
</protein>
<keyword evidence="3" id="KW-1185">Reference proteome</keyword>
<dbReference type="EMBL" id="JACHFR010000004">
    <property type="protein sequence ID" value="MBB5219962.1"/>
    <property type="molecule type" value="Genomic_DNA"/>
</dbReference>
<comment type="caution">
    <text evidence="2">The sequence shown here is derived from an EMBL/GenBank/DDBJ whole genome shotgun (WGS) entry which is preliminary data.</text>
</comment>
<evidence type="ECO:0000313" key="3">
    <source>
        <dbReference type="Proteomes" id="UP000578697"/>
    </source>
</evidence>
<dbReference type="Gene3D" id="3.40.50.300">
    <property type="entry name" value="P-loop containing nucleotide triphosphate hydrolases"/>
    <property type="match status" value="1"/>
</dbReference>
<dbReference type="SUPFAM" id="SSF52540">
    <property type="entry name" value="P-loop containing nucleoside triphosphate hydrolases"/>
    <property type="match status" value="1"/>
</dbReference>
<gene>
    <name evidence="2" type="ORF">HNP77_002351</name>
</gene>
<dbReference type="Proteomes" id="UP000578697">
    <property type="component" value="Unassembled WGS sequence"/>
</dbReference>
<feature type="domain" description="AAA" evidence="1">
    <location>
        <begin position="32"/>
        <end position="155"/>
    </location>
</feature>
<evidence type="ECO:0000259" key="1">
    <source>
        <dbReference type="Pfam" id="PF13173"/>
    </source>
</evidence>